<feature type="transmembrane region" description="Helical" evidence="1">
    <location>
        <begin position="65"/>
        <end position="82"/>
    </location>
</feature>
<protein>
    <recommendedName>
        <fullName evidence="4">YwiC-like protein</fullName>
    </recommendedName>
</protein>
<dbReference type="KEGG" id="bmet:BMMGA3_02655"/>
<feature type="transmembrane region" description="Helical" evidence="1">
    <location>
        <begin position="216"/>
        <end position="237"/>
    </location>
</feature>
<name>I3E337_BACMM</name>
<proteinExistence type="predicted"/>
<dbReference type="OrthoDB" id="2380563at2"/>
<dbReference type="STRING" id="796606.BMMGA3_02655"/>
<dbReference type="AlphaFoldDB" id="I3E337"/>
<feature type="transmembrane region" description="Helical" evidence="1">
    <location>
        <begin position="88"/>
        <end position="105"/>
    </location>
</feature>
<evidence type="ECO:0000256" key="1">
    <source>
        <dbReference type="SAM" id="Phobius"/>
    </source>
</evidence>
<evidence type="ECO:0008006" key="4">
    <source>
        <dbReference type="Google" id="ProtNLM"/>
    </source>
</evidence>
<keyword evidence="1" id="KW-0812">Transmembrane</keyword>
<evidence type="ECO:0000313" key="2">
    <source>
        <dbReference type="EMBL" id="AIE58995.1"/>
    </source>
</evidence>
<accession>I3E337</accession>
<reference evidence="2 3" key="1">
    <citation type="journal article" date="2015" name="BMC Genomics">
        <title>Transcriptome analysis of thermophilic methylotrophic Bacillus methanolicus MGA3 using RNA-sequencing provides detailed insights into its previously uncharted transcriptional landscape.</title>
        <authorList>
            <person name="Irla M."/>
            <person name="Neshat A."/>
            <person name="Brautaset T."/>
            <person name="Ruckert C."/>
            <person name="Kalinowski J."/>
            <person name="Wendisch V.F."/>
        </authorList>
    </citation>
    <scope>NUCLEOTIDE SEQUENCE [LARGE SCALE GENOMIC DNA]</scope>
    <source>
        <strain evidence="3">MGA3 / ATCC 53907</strain>
    </source>
</reference>
<keyword evidence="1" id="KW-0472">Membrane</keyword>
<dbReference type="Pfam" id="PF14256">
    <property type="entry name" value="YwiC"/>
    <property type="match status" value="1"/>
</dbReference>
<dbReference type="eggNOG" id="ENOG502ZBRV">
    <property type="taxonomic scope" value="Bacteria"/>
</dbReference>
<dbReference type="HOGENOM" id="CLU_064238_2_0_9"/>
<keyword evidence="1" id="KW-1133">Transmembrane helix</keyword>
<feature type="transmembrane region" description="Helical" evidence="1">
    <location>
        <begin position="181"/>
        <end position="204"/>
    </location>
</feature>
<evidence type="ECO:0000313" key="3">
    <source>
        <dbReference type="Proteomes" id="UP000027602"/>
    </source>
</evidence>
<gene>
    <name evidence="2" type="ORF">BMMGA3_02655</name>
</gene>
<feature type="transmembrane region" description="Helical" evidence="1">
    <location>
        <begin position="140"/>
        <end position="160"/>
    </location>
</feature>
<dbReference type="EMBL" id="CP007739">
    <property type="protein sequence ID" value="AIE58995.1"/>
    <property type="molecule type" value="Genomic_DNA"/>
</dbReference>
<dbReference type="Proteomes" id="UP000027602">
    <property type="component" value="Chromosome"/>
</dbReference>
<dbReference type="RefSeq" id="WP_003348052.1">
    <property type="nucleotide sequence ID" value="NZ_ADWW01000003.1"/>
</dbReference>
<sequence>MKPLLPKQHGAWAMLIIPFLLGAYYGGFSWLHFPLFLGWLLLYLATYPFFMAIKNKKRRQYYMKWFLAYSLPAVVLLLIPLVNNFNLLYFGFSMFPFFLINIYYAKKKNERALFNDLAAVAEFCIGGLASFYVGERELNLRAAEIFSFCFLFFTGSSFYVKTMIREKKNSVYKWASWGFHLLLIIGLFLMGYPLLVIAYIPSLIRAIYFYGKSISVMKLGVLEIANSVFFLFAMLFFL</sequence>
<feature type="transmembrane region" description="Helical" evidence="1">
    <location>
        <begin position="12"/>
        <end position="30"/>
    </location>
</feature>
<organism evidence="2 3">
    <name type="scientific">Bacillus methanolicus (strain MGA3 / ATCC 53907)</name>
    <dbReference type="NCBI Taxonomy" id="796606"/>
    <lineage>
        <taxon>Bacteria</taxon>
        <taxon>Bacillati</taxon>
        <taxon>Bacillota</taxon>
        <taxon>Bacilli</taxon>
        <taxon>Bacillales</taxon>
        <taxon>Bacillaceae</taxon>
        <taxon>Bacillus</taxon>
    </lineage>
</organism>
<feature type="transmembrane region" description="Helical" evidence="1">
    <location>
        <begin position="36"/>
        <end position="53"/>
    </location>
</feature>
<keyword evidence="3" id="KW-1185">Reference proteome</keyword>
<feature type="transmembrane region" description="Helical" evidence="1">
    <location>
        <begin position="117"/>
        <end position="134"/>
    </location>
</feature>
<dbReference type="InterPro" id="IPR025576">
    <property type="entry name" value="YwiC"/>
</dbReference>